<evidence type="ECO:0000313" key="2">
    <source>
        <dbReference type="Proteomes" id="UP001732700"/>
    </source>
</evidence>
<keyword evidence="2" id="KW-1185">Reference proteome</keyword>
<evidence type="ECO:0000313" key="1">
    <source>
        <dbReference type="EnsemblPlants" id="AVESA.00010b.r2.6DG1177750.2.CDS"/>
    </source>
</evidence>
<name>A0ACD5ZJ46_AVESA</name>
<protein>
    <submittedName>
        <fullName evidence="1">Uncharacterized protein</fullName>
    </submittedName>
</protein>
<dbReference type="Proteomes" id="UP001732700">
    <property type="component" value="Chromosome 6D"/>
</dbReference>
<reference evidence="1" key="2">
    <citation type="submission" date="2025-09" db="UniProtKB">
        <authorList>
            <consortium name="EnsemblPlants"/>
        </authorList>
    </citation>
    <scope>IDENTIFICATION</scope>
</reference>
<proteinExistence type="predicted"/>
<dbReference type="EnsemblPlants" id="AVESA.00010b.r2.6DG1177750.2">
    <property type="protein sequence ID" value="AVESA.00010b.r2.6DG1177750.2.CDS"/>
    <property type="gene ID" value="AVESA.00010b.r2.6DG1177750"/>
</dbReference>
<sequence>MNIGMRSMSAFAVLSNLGVVSPGNNSERLSVGEIVVGEMSSLQKAVNESMNNYKKVELAQATVDGVKVDGLDTNLVVMKELLSPVSEIWRFLVSLALWDEPLKSLVFCLLSSFIIIRGWVVYFVVMVLLLSAAFMLLTRLTSQGKPMIEVKVSSPPSMNTMEQLLAVQNAISKVEQLVQDANIVLLKIRALLLAFPSQATDKAILALVMMALSLAFLPTRLLVLAMFLEVFTNNSPLRRASTERCTRRLREWWFSIPAAPVVVEKDNKDDKKTK</sequence>
<organism evidence="1 2">
    <name type="scientific">Avena sativa</name>
    <name type="common">Oat</name>
    <dbReference type="NCBI Taxonomy" id="4498"/>
    <lineage>
        <taxon>Eukaryota</taxon>
        <taxon>Viridiplantae</taxon>
        <taxon>Streptophyta</taxon>
        <taxon>Embryophyta</taxon>
        <taxon>Tracheophyta</taxon>
        <taxon>Spermatophyta</taxon>
        <taxon>Magnoliopsida</taxon>
        <taxon>Liliopsida</taxon>
        <taxon>Poales</taxon>
        <taxon>Poaceae</taxon>
        <taxon>BOP clade</taxon>
        <taxon>Pooideae</taxon>
        <taxon>Poodae</taxon>
        <taxon>Poeae</taxon>
        <taxon>Poeae Chloroplast Group 1 (Aveneae type)</taxon>
        <taxon>Aveninae</taxon>
        <taxon>Avena</taxon>
    </lineage>
</organism>
<accession>A0ACD5ZJ46</accession>
<reference evidence="1" key="1">
    <citation type="submission" date="2021-05" db="EMBL/GenBank/DDBJ databases">
        <authorList>
            <person name="Scholz U."/>
            <person name="Mascher M."/>
            <person name="Fiebig A."/>
        </authorList>
    </citation>
    <scope>NUCLEOTIDE SEQUENCE [LARGE SCALE GENOMIC DNA]</scope>
</reference>